<evidence type="ECO:0000313" key="3">
    <source>
        <dbReference type="Proteomes" id="UP000516514"/>
    </source>
</evidence>
<dbReference type="RefSeq" id="WP_191111046.1">
    <property type="nucleotide sequence ID" value="NZ_CP061738.1"/>
</dbReference>
<feature type="domain" description="Coenzyme F420:L-glutamate ligase-like" evidence="1">
    <location>
        <begin position="54"/>
        <end position="203"/>
    </location>
</feature>
<dbReference type="Gene3D" id="3.30.1330.100">
    <property type="entry name" value="CofE-like"/>
    <property type="match status" value="1"/>
</dbReference>
<gene>
    <name evidence="2" type="ORF">ID128_05690</name>
</gene>
<organism evidence="2 3">
    <name type="scientific">Candidatus Wolbachia massiliensis</name>
    <dbReference type="NCBI Taxonomy" id="1845000"/>
    <lineage>
        <taxon>Bacteria</taxon>
        <taxon>Pseudomonadati</taxon>
        <taxon>Pseudomonadota</taxon>
        <taxon>Alphaproteobacteria</taxon>
        <taxon>Rickettsiales</taxon>
        <taxon>Anaplasmataceae</taxon>
        <taxon>Wolbachieae</taxon>
        <taxon>Wolbachia</taxon>
    </lineage>
</organism>
<dbReference type="KEGG" id="wms:ID128_05690"/>
<dbReference type="InterPro" id="IPR002847">
    <property type="entry name" value="F420-0_gamma-glut_ligase-dom"/>
</dbReference>
<reference evidence="2 3" key="1">
    <citation type="submission" date="2020-09" db="EMBL/GenBank/DDBJ databases">
        <title>An Earliest Endosymbiont, Wolbachia massiliensis sp. nov., Strain PL13 From the Bed Bug (Cimex hemipterius), Type strain of a New supergroup T.</title>
        <authorList>
            <person name="Laidoudi Y."/>
            <person name="Levasseur A."/>
            <person name="Medkour H."/>
            <person name="Maaloum M."/>
            <person name="BenKhedher M."/>
            <person name="Sambou M."/>
            <person name="Bassene H."/>
            <person name="Davoust B."/>
            <person name="Fenollar F."/>
            <person name="Raoult D."/>
            <person name="Mediannikov O."/>
        </authorList>
    </citation>
    <scope>NUCLEOTIDE SEQUENCE [LARGE SCALE GENOMIC DNA]</scope>
    <source>
        <strain evidence="2 3">PL13</strain>
    </source>
</reference>
<dbReference type="PANTHER" id="PTHR47917:SF1">
    <property type="entry name" value="COENZYME F420:L-GLUTAMATE LIGASE"/>
    <property type="match status" value="1"/>
</dbReference>
<keyword evidence="3" id="KW-1185">Reference proteome</keyword>
<evidence type="ECO:0000259" key="1">
    <source>
        <dbReference type="Pfam" id="PF01996"/>
    </source>
</evidence>
<name>A0A7L7YLW7_9RICK</name>
<dbReference type="Proteomes" id="UP000516514">
    <property type="component" value="Chromosome"/>
</dbReference>
<dbReference type="Pfam" id="PF01996">
    <property type="entry name" value="F420_ligase"/>
    <property type="match status" value="1"/>
</dbReference>
<dbReference type="PANTHER" id="PTHR47917">
    <property type="match status" value="1"/>
</dbReference>
<dbReference type="GO" id="GO:0016874">
    <property type="term" value="F:ligase activity"/>
    <property type="evidence" value="ECO:0007669"/>
    <property type="project" value="UniProtKB-KW"/>
</dbReference>
<dbReference type="NCBIfam" id="TIGR04132">
    <property type="entry name" value="intra_fol_E_lig"/>
    <property type="match status" value="1"/>
</dbReference>
<proteinExistence type="predicted"/>
<keyword evidence="2" id="KW-0436">Ligase</keyword>
<sequence>MHVEAIYTQRVEYGEALEKILDHHVSKLLREEVILAITSKIISICQKQVVYKTACSKEELVRREADAIVDAGSCGICLTIKDDILIPSAGVDESNGDGMYILYPKDVQKTAISVWNYLRIKYRIKHLGVLITDSNITPMRRGVTGIALGWCGFEPLYSYIGKSDLYSQPLQVTQINLLDALATSAVLVMGEGAEQTPMAMIRDALKVRFLTRPPTIEEEKSVKISMEEDLYSPLLTGVRWLKS</sequence>
<dbReference type="AlphaFoldDB" id="A0A7L7YLW7"/>
<dbReference type="SUPFAM" id="SSF144010">
    <property type="entry name" value="CofE-like"/>
    <property type="match status" value="1"/>
</dbReference>
<accession>A0A7L7YLW7</accession>
<protein>
    <submittedName>
        <fullName evidence="2">Putative folate metabolism gamma-glutamate ligase</fullName>
    </submittedName>
</protein>
<dbReference type="InterPro" id="IPR026416">
    <property type="entry name" value="Fol_metab_g-glu_lig"/>
</dbReference>
<evidence type="ECO:0000313" key="2">
    <source>
        <dbReference type="EMBL" id="QOD38242.1"/>
    </source>
</evidence>
<dbReference type="EMBL" id="CP061738">
    <property type="protein sequence ID" value="QOD38242.1"/>
    <property type="molecule type" value="Genomic_DNA"/>
</dbReference>